<dbReference type="AlphaFoldDB" id="A0A8E2EFE2"/>
<dbReference type="GO" id="GO:0008934">
    <property type="term" value="F:inositol monophosphate 1-phosphatase activity"/>
    <property type="evidence" value="ECO:0007669"/>
    <property type="project" value="InterPro"/>
</dbReference>
<reference evidence="8 9" key="1">
    <citation type="journal article" date="2016" name="Nat. Commun.">
        <title>Ectomycorrhizal ecology is imprinted in the genome of the dominant symbiotic fungus Cenococcum geophilum.</title>
        <authorList>
            <consortium name="DOE Joint Genome Institute"/>
            <person name="Peter M."/>
            <person name="Kohler A."/>
            <person name="Ohm R.A."/>
            <person name="Kuo A."/>
            <person name="Krutzmann J."/>
            <person name="Morin E."/>
            <person name="Arend M."/>
            <person name="Barry K.W."/>
            <person name="Binder M."/>
            <person name="Choi C."/>
            <person name="Clum A."/>
            <person name="Copeland A."/>
            <person name="Grisel N."/>
            <person name="Haridas S."/>
            <person name="Kipfer T."/>
            <person name="LaButti K."/>
            <person name="Lindquist E."/>
            <person name="Lipzen A."/>
            <person name="Maire R."/>
            <person name="Meier B."/>
            <person name="Mihaltcheva S."/>
            <person name="Molinier V."/>
            <person name="Murat C."/>
            <person name="Poggeler S."/>
            <person name="Quandt C.A."/>
            <person name="Sperisen C."/>
            <person name="Tritt A."/>
            <person name="Tisserant E."/>
            <person name="Crous P.W."/>
            <person name="Henrissat B."/>
            <person name="Nehls U."/>
            <person name="Egli S."/>
            <person name="Spatafora J.W."/>
            <person name="Grigoriev I.V."/>
            <person name="Martin F.M."/>
        </authorList>
    </citation>
    <scope>NUCLEOTIDE SEQUENCE [LARGE SCALE GENOMIC DNA]</scope>
    <source>
        <strain evidence="8 9">CBS 459.81</strain>
    </source>
</reference>
<gene>
    <name evidence="8" type="ORF">K432DRAFT_414961</name>
</gene>
<organism evidence="8 9">
    <name type="scientific">Lepidopterella palustris CBS 459.81</name>
    <dbReference type="NCBI Taxonomy" id="1314670"/>
    <lineage>
        <taxon>Eukaryota</taxon>
        <taxon>Fungi</taxon>
        <taxon>Dikarya</taxon>
        <taxon>Ascomycota</taxon>
        <taxon>Pezizomycotina</taxon>
        <taxon>Dothideomycetes</taxon>
        <taxon>Pleosporomycetidae</taxon>
        <taxon>Mytilinidiales</taxon>
        <taxon>Argynnaceae</taxon>
        <taxon>Lepidopterella</taxon>
    </lineage>
</organism>
<dbReference type="InterPro" id="IPR033942">
    <property type="entry name" value="IMPase"/>
</dbReference>
<dbReference type="FunFam" id="3.30.540.10:FF:000004">
    <property type="entry name" value="Inositol-1-monophosphatase"/>
    <property type="match status" value="1"/>
</dbReference>
<keyword evidence="5 6" id="KW-0460">Magnesium</keyword>
<comment type="cofactor">
    <cofactor evidence="2 6 7">
        <name>Mg(2+)</name>
        <dbReference type="ChEBI" id="CHEBI:18420"/>
    </cofactor>
</comment>
<name>A0A8E2EFE2_9PEZI</name>
<evidence type="ECO:0000256" key="5">
    <source>
        <dbReference type="ARBA" id="ARBA00022842"/>
    </source>
</evidence>
<feature type="binding site" evidence="6">
    <location>
        <position position="280"/>
    </location>
    <ligand>
        <name>Mg(2+)</name>
        <dbReference type="ChEBI" id="CHEBI:18420"/>
        <label>1</label>
        <note>catalytic</note>
    </ligand>
</feature>
<dbReference type="InterPro" id="IPR000760">
    <property type="entry name" value="Inositol_monophosphatase-like"/>
</dbReference>
<dbReference type="GO" id="GO:0046854">
    <property type="term" value="P:phosphatidylinositol phosphate biosynthetic process"/>
    <property type="evidence" value="ECO:0007669"/>
    <property type="project" value="InterPro"/>
</dbReference>
<dbReference type="SUPFAM" id="SSF56655">
    <property type="entry name" value="Carbohydrate phosphatase"/>
    <property type="match status" value="1"/>
</dbReference>
<dbReference type="InterPro" id="IPR020550">
    <property type="entry name" value="Inositol_monophosphatase_CS"/>
</dbReference>
<feature type="binding site" evidence="6">
    <location>
        <position position="138"/>
    </location>
    <ligand>
        <name>Mg(2+)</name>
        <dbReference type="ChEBI" id="CHEBI:18420"/>
        <label>1</label>
        <note>catalytic</note>
    </ligand>
</feature>
<evidence type="ECO:0000256" key="1">
    <source>
        <dbReference type="ARBA" id="ARBA00001033"/>
    </source>
</evidence>
<feature type="binding site" evidence="6">
    <location>
        <position position="137"/>
    </location>
    <ligand>
        <name>Mg(2+)</name>
        <dbReference type="ChEBI" id="CHEBI:18420"/>
        <label>1</label>
        <note>catalytic</note>
    </ligand>
</feature>
<dbReference type="Pfam" id="PF00459">
    <property type="entry name" value="Inositol_P"/>
    <property type="match status" value="1"/>
</dbReference>
<dbReference type="OrthoDB" id="10254945at2759"/>
<dbReference type="FunFam" id="3.40.190.80:FF:000012">
    <property type="entry name" value="Inositol-1-monophosphatase"/>
    <property type="match status" value="1"/>
</dbReference>
<evidence type="ECO:0000256" key="3">
    <source>
        <dbReference type="ARBA" id="ARBA00009759"/>
    </source>
</evidence>
<comment type="similarity">
    <text evidence="3 7">Belongs to the inositol monophosphatase superfamily.</text>
</comment>
<dbReference type="CDD" id="cd01639">
    <property type="entry name" value="IMPase"/>
    <property type="match status" value="1"/>
</dbReference>
<evidence type="ECO:0000256" key="4">
    <source>
        <dbReference type="ARBA" id="ARBA00022723"/>
    </source>
</evidence>
<evidence type="ECO:0000313" key="8">
    <source>
        <dbReference type="EMBL" id="OCK83005.1"/>
    </source>
</evidence>
<dbReference type="UniPathway" id="UPA00823">
    <property type="reaction ID" value="UER00788"/>
</dbReference>
<keyword evidence="9" id="KW-1185">Reference proteome</keyword>
<protein>
    <recommendedName>
        <fullName evidence="7">Inositol-1-monophosphatase</fullName>
        <ecNumber evidence="7">3.1.3.25</ecNumber>
    </recommendedName>
</protein>
<dbReference type="Proteomes" id="UP000250266">
    <property type="component" value="Unassembled WGS sequence"/>
</dbReference>
<evidence type="ECO:0000256" key="2">
    <source>
        <dbReference type="ARBA" id="ARBA00001946"/>
    </source>
</evidence>
<comment type="pathway">
    <text evidence="7">Polyol metabolism; myo-inositol biosynthesis; myo-inositol from D-glucose 6-phosphate: step 2/2.</text>
</comment>
<evidence type="ECO:0000256" key="6">
    <source>
        <dbReference type="PIRSR" id="PIRSR600760-2"/>
    </source>
</evidence>
<sequence>MALSVASSITTPDLSDFSAACTPATSSLASSISSLQDVNDALLECLIGELNLNEIRDTLVHVANAAGEMMLSADPSVDTSESKKNSSDRVTATDKAVEAMVKACLTTAYPDFEFLGEESFKVGQKLSDSPTFVCDPIDGTLNFIHGFPNTAISLALTVAKKPVVGVVLNPFRQELYTAIKGQGAFLRKPNGSVHRLPTRQHPDPLTGLNGCLVAVEWGSERSGPNWDLRTDMTRKLMSAKSVGGAMCHSIRSSGSAALDFCYVAAGQMDLFWEGGCWIWDICAGWIILEEAGGLVASANPGDWEPSLEGRLYLAIRGAPSGQKQVVEELWQCMEGQKFVFAK</sequence>
<dbReference type="PANTHER" id="PTHR20854">
    <property type="entry name" value="INOSITOL MONOPHOSPHATASE"/>
    <property type="match status" value="1"/>
</dbReference>
<dbReference type="Gene3D" id="3.30.540.10">
    <property type="entry name" value="Fructose-1,6-Bisphosphatase, subunit A, domain 1"/>
    <property type="match status" value="1"/>
</dbReference>
<evidence type="ECO:0000313" key="9">
    <source>
        <dbReference type="Proteomes" id="UP000250266"/>
    </source>
</evidence>
<dbReference type="GO" id="GO:0006021">
    <property type="term" value="P:inositol biosynthetic process"/>
    <property type="evidence" value="ECO:0007669"/>
    <property type="project" value="UniProtKB-UniPathway"/>
</dbReference>
<dbReference type="EMBL" id="KV744872">
    <property type="protein sequence ID" value="OCK83005.1"/>
    <property type="molecule type" value="Genomic_DNA"/>
</dbReference>
<keyword evidence="4 6" id="KW-0479">Metal-binding</keyword>
<dbReference type="GO" id="GO:0007165">
    <property type="term" value="P:signal transduction"/>
    <property type="evidence" value="ECO:0007669"/>
    <property type="project" value="TreeGrafter"/>
</dbReference>
<dbReference type="PROSITE" id="PS00630">
    <property type="entry name" value="IMP_2"/>
    <property type="match status" value="1"/>
</dbReference>
<keyword evidence="7" id="KW-0378">Hydrolase</keyword>
<dbReference type="PANTHER" id="PTHR20854:SF4">
    <property type="entry name" value="INOSITOL-1-MONOPHOSPHATASE-RELATED"/>
    <property type="match status" value="1"/>
</dbReference>
<dbReference type="PRINTS" id="PR00377">
    <property type="entry name" value="IMPHPHTASES"/>
</dbReference>
<comment type="catalytic activity">
    <reaction evidence="1 7">
        <text>a myo-inositol phosphate + H2O = myo-inositol + phosphate</text>
        <dbReference type="Rhea" id="RHEA:24056"/>
        <dbReference type="ChEBI" id="CHEBI:15377"/>
        <dbReference type="ChEBI" id="CHEBI:17268"/>
        <dbReference type="ChEBI" id="CHEBI:43474"/>
        <dbReference type="ChEBI" id="CHEBI:84139"/>
        <dbReference type="EC" id="3.1.3.25"/>
    </reaction>
</comment>
<evidence type="ECO:0000256" key="7">
    <source>
        <dbReference type="RuleBase" id="RU364068"/>
    </source>
</evidence>
<dbReference type="GO" id="GO:0046872">
    <property type="term" value="F:metal ion binding"/>
    <property type="evidence" value="ECO:0007669"/>
    <property type="project" value="UniProtKB-KW"/>
</dbReference>
<dbReference type="Gene3D" id="3.40.190.80">
    <property type="match status" value="1"/>
</dbReference>
<accession>A0A8E2EFE2</accession>
<proteinExistence type="inferred from homology"/>
<dbReference type="EC" id="3.1.3.25" evidence="7"/>
<feature type="binding site" evidence="6">
    <location>
        <position position="117"/>
    </location>
    <ligand>
        <name>Mg(2+)</name>
        <dbReference type="ChEBI" id="CHEBI:18420"/>
        <label>1</label>
        <note>catalytic</note>
    </ligand>
</feature>
<feature type="binding site" evidence="6">
    <location>
        <position position="135"/>
    </location>
    <ligand>
        <name>Mg(2+)</name>
        <dbReference type="ChEBI" id="CHEBI:18420"/>
        <label>1</label>
        <note>catalytic</note>
    </ligand>
</feature>